<evidence type="ECO:0000259" key="7">
    <source>
        <dbReference type="SMART" id="SM00925"/>
    </source>
</evidence>
<evidence type="ECO:0000256" key="3">
    <source>
        <dbReference type="ARBA" id="ARBA00023239"/>
    </source>
</evidence>
<evidence type="ECO:0000256" key="6">
    <source>
        <dbReference type="SAM" id="Phobius"/>
    </source>
</evidence>
<dbReference type="GO" id="GO:0019867">
    <property type="term" value="C:outer membrane"/>
    <property type="evidence" value="ECO:0007669"/>
    <property type="project" value="InterPro"/>
</dbReference>
<dbReference type="Pfam" id="PF06725">
    <property type="entry name" value="3D"/>
    <property type="match status" value="1"/>
</dbReference>
<dbReference type="GO" id="GO:0008933">
    <property type="term" value="F:peptidoglycan lytic transglycosylase activity"/>
    <property type="evidence" value="ECO:0007669"/>
    <property type="project" value="TreeGrafter"/>
</dbReference>
<keyword evidence="4" id="KW-0961">Cell wall biogenesis/degradation</keyword>
<dbReference type="AlphaFoldDB" id="A0A1Y5RMM7"/>
<evidence type="ECO:0000256" key="5">
    <source>
        <dbReference type="ARBA" id="ARBA00030918"/>
    </source>
</evidence>
<dbReference type="Gene3D" id="2.40.240.50">
    <property type="entry name" value="Barwin-like endoglucanases"/>
    <property type="match status" value="1"/>
</dbReference>
<dbReference type="InterPro" id="IPR026044">
    <property type="entry name" value="MltA"/>
</dbReference>
<keyword evidence="9" id="KW-1185">Reference proteome</keyword>
<feature type="transmembrane region" description="Helical" evidence="6">
    <location>
        <begin position="12"/>
        <end position="29"/>
    </location>
</feature>
<evidence type="ECO:0000256" key="2">
    <source>
        <dbReference type="ARBA" id="ARBA00012587"/>
    </source>
</evidence>
<feature type="domain" description="Lytic transglycosylase MltA" evidence="7">
    <location>
        <begin position="141"/>
        <end position="298"/>
    </location>
</feature>
<dbReference type="EC" id="4.2.2.n1" evidence="2"/>
<dbReference type="GO" id="GO:0009253">
    <property type="term" value="P:peptidoglycan catabolic process"/>
    <property type="evidence" value="ECO:0007669"/>
    <property type="project" value="TreeGrafter"/>
</dbReference>
<comment type="catalytic activity">
    <reaction evidence="1">
        <text>Exolytic cleavage of the (1-&gt;4)-beta-glycosidic linkage between N-acetylmuramic acid (MurNAc) and N-acetylglucosamine (GlcNAc) residues in peptidoglycan, from either the reducing or the non-reducing ends of the peptidoglycan chains, with concomitant formation of a 1,6-anhydrobond in the MurNAc residue.</text>
        <dbReference type="EC" id="4.2.2.n1"/>
    </reaction>
</comment>
<organism evidence="8 9">
    <name type="scientific">Oceanibacterium hippocampi</name>
    <dbReference type="NCBI Taxonomy" id="745714"/>
    <lineage>
        <taxon>Bacteria</taxon>
        <taxon>Pseudomonadati</taxon>
        <taxon>Pseudomonadota</taxon>
        <taxon>Alphaproteobacteria</taxon>
        <taxon>Sneathiellales</taxon>
        <taxon>Sneathiellaceae</taxon>
        <taxon>Oceanibacterium</taxon>
    </lineage>
</organism>
<evidence type="ECO:0000256" key="4">
    <source>
        <dbReference type="ARBA" id="ARBA00023316"/>
    </source>
</evidence>
<dbReference type="PANTHER" id="PTHR30124">
    <property type="entry name" value="MEMBRANE-BOUND LYTIC MUREIN TRANSGLYCOSYLASE A"/>
    <property type="match status" value="1"/>
</dbReference>
<dbReference type="Pfam" id="PF03562">
    <property type="entry name" value="MltA"/>
    <property type="match status" value="1"/>
</dbReference>
<dbReference type="CDD" id="cd14485">
    <property type="entry name" value="mltA_like_LT_A"/>
    <property type="match status" value="1"/>
</dbReference>
<dbReference type="Proteomes" id="UP000193200">
    <property type="component" value="Unassembled WGS sequence"/>
</dbReference>
<dbReference type="FunCoup" id="A0A1Y5RMM7">
    <property type="interactions" value="94"/>
</dbReference>
<dbReference type="GO" id="GO:0004553">
    <property type="term" value="F:hydrolase activity, hydrolyzing O-glycosyl compounds"/>
    <property type="evidence" value="ECO:0007669"/>
    <property type="project" value="InterPro"/>
</dbReference>
<proteinExistence type="predicted"/>
<sequence>MRQRLRRWLFPVFNLAIVIAIVYGFLLWFEKPEVPEPVEAMLTLVPVSFADLPGWDDDDGVGALDAFGRSCARLMAQPADRSMGGTGEAGTLADWQPVCAALDTDPPPQAARAFFESHFTPYMARFGDDPEAQLTGYFEPTYPGSLTRSETFDVPLYRRPPDLVNVDLGAFREELRGERIAGRVVGGELRPYADRAAIDTGALAEKGLELAWLADPVDAFFLQIQGSGRVAFDDGTEMRVGYAAQNGHPYFAIGRELIASGAIPKEEMSMQAIRAWLATHGTEAARVMQLNKSYVFFRELEGEGPIGAQGVALTAERSLAVDRKWLPLGVPLWLETTIPAEAVPGSAPASGEPYRRLMVAQDTGGAIRGALRGDIFFGHGPLAADRAGRMNATGRFWLLLPKTLAARTAPSG</sequence>
<dbReference type="EMBL" id="FWFR01000001">
    <property type="protein sequence ID" value="SLN21019.1"/>
    <property type="molecule type" value="Genomic_DNA"/>
</dbReference>
<evidence type="ECO:0000313" key="9">
    <source>
        <dbReference type="Proteomes" id="UP000193200"/>
    </source>
</evidence>
<dbReference type="PANTHER" id="PTHR30124:SF0">
    <property type="entry name" value="MEMBRANE-BOUND LYTIC MUREIN TRANSGLYCOSYLASE A"/>
    <property type="match status" value="1"/>
</dbReference>
<name>A0A1Y5RMM7_9PROT</name>
<evidence type="ECO:0000256" key="1">
    <source>
        <dbReference type="ARBA" id="ARBA00001420"/>
    </source>
</evidence>
<dbReference type="PIRSF" id="PIRSF019422">
    <property type="entry name" value="MltA"/>
    <property type="match status" value="1"/>
</dbReference>
<dbReference type="InParanoid" id="A0A1Y5RMM7"/>
<keyword evidence="3 8" id="KW-0456">Lyase</keyword>
<keyword evidence="6" id="KW-0812">Transmembrane</keyword>
<dbReference type="Gene3D" id="2.40.40.10">
    <property type="entry name" value="RlpA-like domain"/>
    <property type="match status" value="1"/>
</dbReference>
<dbReference type="RefSeq" id="WP_085881858.1">
    <property type="nucleotide sequence ID" value="NZ_FWFR01000001.1"/>
</dbReference>
<protein>
    <recommendedName>
        <fullName evidence="2">peptidoglycan lytic exotransglycosylase</fullName>
        <ecNumber evidence="2">4.2.2.n1</ecNumber>
    </recommendedName>
    <alternativeName>
        <fullName evidence="5">Murein hydrolase A</fullName>
    </alternativeName>
</protein>
<dbReference type="SUPFAM" id="SSF50685">
    <property type="entry name" value="Barwin-like endoglucanases"/>
    <property type="match status" value="1"/>
</dbReference>
<accession>A0A1Y5RMM7</accession>
<keyword evidence="6" id="KW-0472">Membrane</keyword>
<gene>
    <name evidence="8" type="primary">mltA</name>
    <name evidence="8" type="ORF">OCH7691_00523</name>
</gene>
<dbReference type="SMART" id="SM00925">
    <property type="entry name" value="MltA"/>
    <property type="match status" value="1"/>
</dbReference>
<reference evidence="8 9" key="1">
    <citation type="submission" date="2017-03" db="EMBL/GenBank/DDBJ databases">
        <authorList>
            <person name="Afonso C.L."/>
            <person name="Miller P.J."/>
            <person name="Scott M.A."/>
            <person name="Spackman E."/>
            <person name="Goraichik I."/>
            <person name="Dimitrov K.M."/>
            <person name="Suarez D.L."/>
            <person name="Swayne D.E."/>
        </authorList>
    </citation>
    <scope>NUCLEOTIDE SEQUENCE [LARGE SCALE GENOMIC DNA]</scope>
    <source>
        <strain evidence="8 9">CECT 7691</strain>
    </source>
</reference>
<evidence type="ECO:0000313" key="8">
    <source>
        <dbReference type="EMBL" id="SLN21019.1"/>
    </source>
</evidence>
<dbReference type="InterPro" id="IPR036908">
    <property type="entry name" value="RlpA-like_sf"/>
</dbReference>
<keyword evidence="6" id="KW-1133">Transmembrane helix</keyword>
<dbReference type="InterPro" id="IPR005300">
    <property type="entry name" value="MltA_B"/>
</dbReference>
<dbReference type="GO" id="GO:0009254">
    <property type="term" value="P:peptidoglycan turnover"/>
    <property type="evidence" value="ECO:0007669"/>
    <property type="project" value="InterPro"/>
</dbReference>
<dbReference type="GO" id="GO:0071555">
    <property type="term" value="P:cell wall organization"/>
    <property type="evidence" value="ECO:0007669"/>
    <property type="project" value="UniProtKB-KW"/>
</dbReference>
<dbReference type="CDD" id="cd14668">
    <property type="entry name" value="mlta_B"/>
    <property type="match status" value="1"/>
</dbReference>
<dbReference type="InterPro" id="IPR010611">
    <property type="entry name" value="3D_dom"/>
</dbReference>